<evidence type="ECO:0008006" key="2">
    <source>
        <dbReference type="Google" id="ProtNLM"/>
    </source>
</evidence>
<name>J9FPB1_9ZZZZ</name>
<proteinExistence type="predicted"/>
<reference evidence="1" key="1">
    <citation type="journal article" date="2012" name="PLoS ONE">
        <title>Gene sets for utilization of primary and secondary nutrition supplies in the distal gut of endangered iberian lynx.</title>
        <authorList>
            <person name="Alcaide M."/>
            <person name="Messina E."/>
            <person name="Richter M."/>
            <person name="Bargiela R."/>
            <person name="Peplies J."/>
            <person name="Huws S.A."/>
            <person name="Newbold C.J."/>
            <person name="Golyshin P.N."/>
            <person name="Simon M.A."/>
            <person name="Lopez G."/>
            <person name="Yakimov M.M."/>
            <person name="Ferrer M."/>
        </authorList>
    </citation>
    <scope>NUCLEOTIDE SEQUENCE</scope>
</reference>
<evidence type="ECO:0000313" key="1">
    <source>
        <dbReference type="EMBL" id="EJW89214.1"/>
    </source>
</evidence>
<organism evidence="1">
    <name type="scientific">gut metagenome</name>
    <dbReference type="NCBI Taxonomy" id="749906"/>
    <lineage>
        <taxon>unclassified sequences</taxon>
        <taxon>metagenomes</taxon>
        <taxon>organismal metagenomes</taxon>
    </lineage>
</organism>
<protein>
    <recommendedName>
        <fullName evidence="2">Tetratricopeptide repeat protein</fullName>
    </recommendedName>
</protein>
<comment type="caution">
    <text evidence="1">The sequence shown here is derived from an EMBL/GenBank/DDBJ whole genome shotgun (WGS) entry which is preliminary data.</text>
</comment>
<dbReference type="AlphaFoldDB" id="J9FPB1"/>
<gene>
    <name evidence="1" type="ORF">EVA_22672</name>
</gene>
<dbReference type="EMBL" id="AMCI01009619">
    <property type="protein sequence ID" value="EJW89214.1"/>
    <property type="molecule type" value="Genomic_DNA"/>
</dbReference>
<accession>J9FPB1</accession>
<dbReference type="Pfam" id="PF19867">
    <property type="entry name" value="DUF6340"/>
    <property type="match status" value="1"/>
</dbReference>
<dbReference type="InterPro" id="IPR045921">
    <property type="entry name" value="DUF6340"/>
</dbReference>
<sequence length="353" mass="39603">MRIFAHNIQEHTLTFKKSMKERRMNKSLIFGLTGMFLFLVSCTSLQTLSFDQLQAGEVSFPESVKRVGVVNNLPVMAASSRPGVVSAELEGNGKVAAEALAEQLANVNYFDEVVICDSALRASDIVPRAQVALTKEEVRQLADGLGVDLLFSFDRIHLSTRPSAMWVPEFPVPIEAVEASVVSTVRVYVPGREQPLFVVAKPDTLSWEMQLGLCDSVLVNEASEWAAAGPVQHLLPHWETVDRLYYEGGGVEMRDAAVCLRENNWEGAAALWKQAYERSKGKKRMQAAFNLALYSEIREDMVQAEEWLNRAKALVKPGSTDDRLVRIYDKVLQDRRSQVTQLHIQMKRFDANF</sequence>